<dbReference type="RefSeq" id="WP_232593171.1">
    <property type="nucleotide sequence ID" value="NZ_BSPD01000056.1"/>
</dbReference>
<keyword evidence="2" id="KW-1185">Reference proteome</keyword>
<accession>A0AA37WMP8</accession>
<dbReference type="Proteomes" id="UP001156870">
    <property type="component" value="Unassembled WGS sequence"/>
</dbReference>
<protein>
    <submittedName>
        <fullName evidence="1">Uncharacterized protein</fullName>
    </submittedName>
</protein>
<sequence>MLNYCHSVWGAQNGAAKEGGSADGLFVYPTSSDELSVSIHNGCPCVKVDIDCEGMPPQFVYFFPISKRHLIVLKMEFDVYDSYDFYDPTLPLEEYSFEVKDRFMQDFRISLSERSKKELAATRPSIMDEVVET</sequence>
<proteinExistence type="predicted"/>
<dbReference type="AlphaFoldDB" id="A0AA37WMP8"/>
<gene>
    <name evidence="1" type="ORF">GCM10007877_22710</name>
</gene>
<reference evidence="1 2" key="1">
    <citation type="journal article" date="2014" name="Int. J. Syst. Evol. Microbiol.">
        <title>Complete genome sequence of Corynebacterium casei LMG S-19264T (=DSM 44701T), isolated from a smear-ripened cheese.</title>
        <authorList>
            <consortium name="US DOE Joint Genome Institute (JGI-PGF)"/>
            <person name="Walter F."/>
            <person name="Albersmeier A."/>
            <person name="Kalinowski J."/>
            <person name="Ruckert C."/>
        </authorList>
    </citation>
    <scope>NUCLEOTIDE SEQUENCE [LARGE SCALE GENOMIC DNA]</scope>
    <source>
        <strain evidence="1 2">NBRC 110095</strain>
    </source>
</reference>
<comment type="caution">
    <text evidence="1">The sequence shown here is derived from an EMBL/GenBank/DDBJ whole genome shotgun (WGS) entry which is preliminary data.</text>
</comment>
<evidence type="ECO:0000313" key="1">
    <source>
        <dbReference type="EMBL" id="GLS26555.1"/>
    </source>
</evidence>
<evidence type="ECO:0000313" key="2">
    <source>
        <dbReference type="Proteomes" id="UP001156870"/>
    </source>
</evidence>
<dbReference type="EMBL" id="BSPD01000056">
    <property type="protein sequence ID" value="GLS26555.1"/>
    <property type="molecule type" value="Genomic_DNA"/>
</dbReference>
<organism evidence="1 2">
    <name type="scientific">Marinibactrum halimedae</name>
    <dbReference type="NCBI Taxonomy" id="1444977"/>
    <lineage>
        <taxon>Bacteria</taxon>
        <taxon>Pseudomonadati</taxon>
        <taxon>Pseudomonadota</taxon>
        <taxon>Gammaproteobacteria</taxon>
        <taxon>Cellvibrionales</taxon>
        <taxon>Cellvibrionaceae</taxon>
        <taxon>Marinibactrum</taxon>
    </lineage>
</organism>
<name>A0AA37WMP8_9GAMM</name>